<dbReference type="Proteomes" id="UP000008068">
    <property type="component" value="Unassembled WGS sequence"/>
</dbReference>
<keyword evidence="4" id="KW-1185">Reference proteome</keyword>
<feature type="compositionally biased region" description="Basic and acidic residues" evidence="1">
    <location>
        <begin position="543"/>
        <end position="561"/>
    </location>
</feature>
<keyword evidence="2" id="KW-0732">Signal</keyword>
<reference evidence="4" key="1">
    <citation type="submission" date="2011-07" db="EMBL/GenBank/DDBJ databases">
        <authorList>
            <consortium name="Caenorhabditis brenneri Sequencing and Analysis Consortium"/>
            <person name="Wilson R.K."/>
        </authorList>
    </citation>
    <scope>NUCLEOTIDE SEQUENCE [LARGE SCALE GENOMIC DNA]</scope>
    <source>
        <strain evidence="4">PB2801</strain>
    </source>
</reference>
<dbReference type="STRING" id="135651.G0PIP2"/>
<organism evidence="4">
    <name type="scientific">Caenorhabditis brenneri</name>
    <name type="common">Nematode worm</name>
    <dbReference type="NCBI Taxonomy" id="135651"/>
    <lineage>
        <taxon>Eukaryota</taxon>
        <taxon>Metazoa</taxon>
        <taxon>Ecdysozoa</taxon>
        <taxon>Nematoda</taxon>
        <taxon>Chromadorea</taxon>
        <taxon>Rhabditida</taxon>
        <taxon>Rhabditina</taxon>
        <taxon>Rhabditomorpha</taxon>
        <taxon>Rhabditoidea</taxon>
        <taxon>Rhabditidae</taxon>
        <taxon>Peloderinae</taxon>
        <taxon>Caenorhabditis</taxon>
    </lineage>
</organism>
<feature type="region of interest" description="Disordered" evidence="1">
    <location>
        <begin position="543"/>
        <end position="610"/>
    </location>
</feature>
<evidence type="ECO:0000313" key="4">
    <source>
        <dbReference type="Proteomes" id="UP000008068"/>
    </source>
</evidence>
<dbReference type="GO" id="GO:0043565">
    <property type="term" value="F:sequence-specific DNA binding"/>
    <property type="evidence" value="ECO:0007669"/>
    <property type="project" value="TreeGrafter"/>
</dbReference>
<dbReference type="InterPro" id="IPR019188">
    <property type="entry name" value="SNAPC1"/>
</dbReference>
<dbReference type="GO" id="GO:0019185">
    <property type="term" value="C:snRNA-activating protein complex"/>
    <property type="evidence" value="ECO:0007669"/>
    <property type="project" value="TreeGrafter"/>
</dbReference>
<dbReference type="eggNOG" id="KOG1218">
    <property type="taxonomic scope" value="Eukaryota"/>
</dbReference>
<accession>G0PIP2</accession>
<dbReference type="EMBL" id="GL380588">
    <property type="protein sequence ID" value="EGT58226.1"/>
    <property type="molecule type" value="Genomic_DNA"/>
</dbReference>
<feature type="compositionally biased region" description="Acidic residues" evidence="1">
    <location>
        <begin position="586"/>
        <end position="597"/>
    </location>
</feature>
<feature type="region of interest" description="Disordered" evidence="1">
    <location>
        <begin position="465"/>
        <end position="509"/>
    </location>
</feature>
<feature type="signal peptide" evidence="2">
    <location>
        <begin position="1"/>
        <end position="20"/>
    </location>
</feature>
<dbReference type="PANTHER" id="PTHR15131">
    <property type="entry name" value="SMALL NUCLEAR RNA ACTIVATING COMPLEX, POLYPEPTIDE 1"/>
    <property type="match status" value="1"/>
</dbReference>
<dbReference type="Pfam" id="PF09808">
    <property type="entry name" value="SNAPC1"/>
    <property type="match status" value="1"/>
</dbReference>
<gene>
    <name evidence="3" type="ORF">CAEBREN_29356</name>
</gene>
<evidence type="ECO:0000256" key="2">
    <source>
        <dbReference type="SAM" id="SignalP"/>
    </source>
</evidence>
<dbReference type="FunCoup" id="G0PIP2">
    <property type="interactions" value="7"/>
</dbReference>
<dbReference type="HOGENOM" id="CLU_029289_0_0_1"/>
<dbReference type="OrthoDB" id="20127at2759"/>
<feature type="compositionally biased region" description="Basic and acidic residues" evidence="1">
    <location>
        <begin position="571"/>
        <end position="585"/>
    </location>
</feature>
<feature type="chain" id="PRO_5003406954" evidence="2">
    <location>
        <begin position="21"/>
        <end position="659"/>
    </location>
</feature>
<dbReference type="PANTHER" id="PTHR15131:SF7">
    <property type="entry name" value="SNAPC (SMALL NUCLEAR RNA ACTIVATING COMPLEX) HOMOLOG-RELATED"/>
    <property type="match status" value="1"/>
</dbReference>
<evidence type="ECO:0000313" key="3">
    <source>
        <dbReference type="EMBL" id="EGT58226.1"/>
    </source>
</evidence>
<dbReference type="eggNOG" id="KOG4746">
    <property type="taxonomic scope" value="Eukaryota"/>
</dbReference>
<dbReference type="GO" id="GO:0042796">
    <property type="term" value="P:snRNA transcription by RNA polymerase III"/>
    <property type="evidence" value="ECO:0007669"/>
    <property type="project" value="TreeGrafter"/>
</dbReference>
<name>G0PIP2_CAEBE</name>
<sequence>MPRYHILLFLLLILTPLSYSTGLVWVRMSSSQPVTARFESVDRENVTRYGISLELQVTEQFKEFVLPMPPGAAPVFPYSIQMFKFKYGEFIGEKFENIAPIQTKDIWTHKTVTDKIGISIFTSLRFECLPGFYGSNCQFYCAPGEKCAKDQCGKIKCEKEFPAKMPKGGATSLIPVYAGLREDLDMFLKAFLDIRSQRFSDYKRLFQQREMMLLHNGRSDSAEIIEFNEHLLVSCLPYMEEEICPGTPRCLEERLFGLYSLYTFFYTQAAGHVVKIRIDPDSSRNFRQFTQLLLELKIYDAYMACLKLCEDKAFKYVAFLQVFDPSQFKRFGAASAPKPPIVLANVNDPFARVKALLSTDLFRKIDVIHKEYTKMKSDLGIDLGGEKIKNAYDELKDNLLTHQEAYKLEKSVIPSAILPIITENPLKSRTEIKEKAYSADLHLERSRRHYTTDELEVTPQKFDFEPTTNQEVKEKMEDEDWVPKSLKKKTSPAPKPAPKRKRARAQTPKLKLQLPKLTGRRTNNSIASELFAVPSESETLKTEATDVEEVVEKKEEKDKLPGKMPKSILKRRADDLVEENPKYLDDGEANSDIEEEEPKMGMLPGKMPKPILKKSSMEEAVEKKEVEEEEEYIGGPNYLDDIFGLSSDDEGNLSINSDL</sequence>
<dbReference type="InParanoid" id="G0PIP2"/>
<dbReference type="GO" id="GO:0042795">
    <property type="term" value="P:snRNA transcription by RNA polymerase II"/>
    <property type="evidence" value="ECO:0007669"/>
    <property type="project" value="TreeGrafter"/>
</dbReference>
<dbReference type="AlphaFoldDB" id="G0PIP2"/>
<proteinExistence type="predicted"/>
<evidence type="ECO:0000256" key="1">
    <source>
        <dbReference type="SAM" id="MobiDB-lite"/>
    </source>
</evidence>
<protein>
    <submittedName>
        <fullName evidence="3">Uncharacterized protein</fullName>
    </submittedName>
</protein>